<dbReference type="Proteomes" id="UP001152321">
    <property type="component" value="Unassembled WGS sequence"/>
</dbReference>
<dbReference type="PANTHER" id="PTHR48111">
    <property type="entry name" value="REGULATOR OF RPOS"/>
    <property type="match status" value="1"/>
</dbReference>
<dbReference type="Gene3D" id="3.40.50.2300">
    <property type="match status" value="1"/>
</dbReference>
<gene>
    <name evidence="8" type="ORF">NWE73_17190</name>
</gene>
<keyword evidence="3" id="KW-0805">Transcription regulation</keyword>
<evidence type="ECO:0000259" key="7">
    <source>
        <dbReference type="PROSITE" id="PS50110"/>
    </source>
</evidence>
<dbReference type="RefSeq" id="WP_277579596.1">
    <property type="nucleotide sequence ID" value="NZ_JANRMI010000006.1"/>
</dbReference>
<evidence type="ECO:0000313" key="9">
    <source>
        <dbReference type="Proteomes" id="UP001152321"/>
    </source>
</evidence>
<accession>A0ABT6DNA4</accession>
<name>A0ABT6DNA4_9BACT</name>
<organism evidence="8 9">
    <name type="scientific">Bdellovibrio svalbardensis</name>
    <dbReference type="NCBI Taxonomy" id="2972972"/>
    <lineage>
        <taxon>Bacteria</taxon>
        <taxon>Pseudomonadati</taxon>
        <taxon>Bdellovibrionota</taxon>
        <taxon>Bdellovibrionia</taxon>
        <taxon>Bdellovibrionales</taxon>
        <taxon>Pseudobdellovibrionaceae</taxon>
        <taxon>Bdellovibrio</taxon>
    </lineage>
</organism>
<dbReference type="InterPro" id="IPR011006">
    <property type="entry name" value="CheY-like_superfamily"/>
</dbReference>
<evidence type="ECO:0000256" key="3">
    <source>
        <dbReference type="ARBA" id="ARBA00023015"/>
    </source>
</evidence>
<feature type="modified residue" description="4-aspartylphosphate" evidence="6">
    <location>
        <position position="52"/>
    </location>
</feature>
<evidence type="ECO:0000256" key="1">
    <source>
        <dbReference type="ARBA" id="ARBA00022553"/>
    </source>
</evidence>
<dbReference type="PANTHER" id="PTHR48111:SF1">
    <property type="entry name" value="TWO-COMPONENT RESPONSE REGULATOR ORR33"/>
    <property type="match status" value="1"/>
</dbReference>
<sequence length="227" mass="24874">MAKILIVDDQKSVLMTLEALLSPEGHIVVAATNAIDALHHLATEPFDLVITDAIMPGGGDGYALTRTIRKQPKVANLPVILLTGKREKSDVEKGIESGVNDYVVKPIDPELLLAKIRNLLSIESANAMKFIEAPVSFKAEWETKTEVVSVSEMGFTLHSNTPMPLGRIVRLNSPVFADIGIEKMPLRVDSCEELAGPDSGFKIHAQFVGLTEKELTPLRLWIRKKSI</sequence>
<comment type="caution">
    <text evidence="8">The sequence shown here is derived from an EMBL/GenBank/DDBJ whole genome shotgun (WGS) entry which is preliminary data.</text>
</comment>
<protein>
    <submittedName>
        <fullName evidence="8">Response regulator</fullName>
    </submittedName>
</protein>
<feature type="domain" description="Response regulatory" evidence="7">
    <location>
        <begin position="3"/>
        <end position="120"/>
    </location>
</feature>
<dbReference type="SUPFAM" id="SSF52172">
    <property type="entry name" value="CheY-like"/>
    <property type="match status" value="1"/>
</dbReference>
<evidence type="ECO:0000256" key="2">
    <source>
        <dbReference type="ARBA" id="ARBA00023012"/>
    </source>
</evidence>
<keyword evidence="1 6" id="KW-0597">Phosphoprotein</keyword>
<evidence type="ECO:0000256" key="5">
    <source>
        <dbReference type="ARBA" id="ARBA00023163"/>
    </source>
</evidence>
<dbReference type="PROSITE" id="PS50110">
    <property type="entry name" value="RESPONSE_REGULATORY"/>
    <property type="match status" value="1"/>
</dbReference>
<keyword evidence="9" id="KW-1185">Reference proteome</keyword>
<dbReference type="EMBL" id="JANRMI010000006">
    <property type="protein sequence ID" value="MDG0818121.1"/>
    <property type="molecule type" value="Genomic_DNA"/>
</dbReference>
<dbReference type="InterPro" id="IPR039420">
    <property type="entry name" value="WalR-like"/>
</dbReference>
<reference evidence="8" key="1">
    <citation type="submission" date="2022-08" db="EMBL/GenBank/DDBJ databases">
        <title>Novel Bdellovibrio Species Isolated from Svalbard: Designation Bdellovibrio svalbardensis.</title>
        <authorList>
            <person name="Mitchell R.J."/>
            <person name="Choi S.Y."/>
        </authorList>
    </citation>
    <scope>NUCLEOTIDE SEQUENCE</scope>
    <source>
        <strain evidence="8">PAP01</strain>
    </source>
</reference>
<evidence type="ECO:0000313" key="8">
    <source>
        <dbReference type="EMBL" id="MDG0818121.1"/>
    </source>
</evidence>
<keyword evidence="2" id="KW-0902">Two-component regulatory system</keyword>
<keyword evidence="5" id="KW-0804">Transcription</keyword>
<keyword evidence="4" id="KW-0238">DNA-binding</keyword>
<proteinExistence type="predicted"/>
<dbReference type="Pfam" id="PF00072">
    <property type="entry name" value="Response_reg"/>
    <property type="match status" value="1"/>
</dbReference>
<dbReference type="InterPro" id="IPR001789">
    <property type="entry name" value="Sig_transdc_resp-reg_receiver"/>
</dbReference>
<dbReference type="SMART" id="SM00448">
    <property type="entry name" value="REC"/>
    <property type="match status" value="1"/>
</dbReference>
<evidence type="ECO:0000256" key="4">
    <source>
        <dbReference type="ARBA" id="ARBA00023125"/>
    </source>
</evidence>
<evidence type="ECO:0000256" key="6">
    <source>
        <dbReference type="PROSITE-ProRule" id="PRU00169"/>
    </source>
</evidence>